<proteinExistence type="predicted"/>
<reference evidence="2 3" key="1">
    <citation type="submission" date="2020-01" db="EMBL/GenBank/DDBJ databases">
        <title>Insect and environment-associated Actinomycetes.</title>
        <authorList>
            <person name="Currrie C."/>
            <person name="Chevrette M."/>
            <person name="Carlson C."/>
            <person name="Stubbendieck R."/>
            <person name="Wendt-Pienkowski E."/>
        </authorList>
    </citation>
    <scope>NUCLEOTIDE SEQUENCE [LARGE SCALE GENOMIC DNA]</scope>
    <source>
        <strain evidence="2 3">SID7590</strain>
    </source>
</reference>
<name>A0A7K3S5Z8_9ACTN</name>
<dbReference type="Pfam" id="PF00550">
    <property type="entry name" value="PP-binding"/>
    <property type="match status" value="1"/>
</dbReference>
<dbReference type="PROSITE" id="PS50075">
    <property type="entry name" value="CARRIER"/>
    <property type="match status" value="1"/>
</dbReference>
<sequence length="138" mass="14410">MIRGSSSASVVSRYAFPAMVLPWEMAIVGSTLTDGRAVSLLNSEQTALPLLPKFAAMGATEEQKILGIVRDVLGKPGLGFDDDLFDHGGTSLSFVRVLAEINQELHVRVRAGDLQGVATPRRIAACAASGQGAATADS</sequence>
<accession>A0A7K3S5Z8</accession>
<organism evidence="2 3">
    <name type="scientific">Streptomyces parvus</name>
    <dbReference type="NCBI Taxonomy" id="66428"/>
    <lineage>
        <taxon>Bacteria</taxon>
        <taxon>Bacillati</taxon>
        <taxon>Actinomycetota</taxon>
        <taxon>Actinomycetes</taxon>
        <taxon>Kitasatosporales</taxon>
        <taxon>Streptomycetaceae</taxon>
        <taxon>Streptomyces</taxon>
    </lineage>
</organism>
<evidence type="ECO:0000313" key="3">
    <source>
        <dbReference type="Proteomes" id="UP000469670"/>
    </source>
</evidence>
<comment type="caution">
    <text evidence="2">The sequence shown here is derived from an EMBL/GenBank/DDBJ whole genome shotgun (WGS) entry which is preliminary data.</text>
</comment>
<protein>
    <submittedName>
        <fullName evidence="2">Acyl carrier protein</fullName>
    </submittedName>
</protein>
<dbReference type="EMBL" id="JAAGMP010001415">
    <property type="protein sequence ID" value="NEC22878.1"/>
    <property type="molecule type" value="Genomic_DNA"/>
</dbReference>
<feature type="domain" description="Carrier" evidence="1">
    <location>
        <begin position="56"/>
        <end position="131"/>
    </location>
</feature>
<dbReference type="Proteomes" id="UP000469670">
    <property type="component" value="Unassembled WGS sequence"/>
</dbReference>
<evidence type="ECO:0000313" key="2">
    <source>
        <dbReference type="EMBL" id="NEC22878.1"/>
    </source>
</evidence>
<dbReference type="SUPFAM" id="SSF47336">
    <property type="entry name" value="ACP-like"/>
    <property type="match status" value="1"/>
</dbReference>
<dbReference type="Gene3D" id="1.10.1200.10">
    <property type="entry name" value="ACP-like"/>
    <property type="match status" value="1"/>
</dbReference>
<dbReference type="InterPro" id="IPR036736">
    <property type="entry name" value="ACP-like_sf"/>
</dbReference>
<dbReference type="InterPro" id="IPR009081">
    <property type="entry name" value="PP-bd_ACP"/>
</dbReference>
<gene>
    <name evidence="2" type="ORF">G3I50_32230</name>
</gene>
<evidence type="ECO:0000259" key="1">
    <source>
        <dbReference type="PROSITE" id="PS50075"/>
    </source>
</evidence>
<dbReference type="AlphaFoldDB" id="A0A7K3S5Z8"/>